<accession>A0ACC0JUD8</accession>
<sequence>MLYVFHVDAGQMTTYDMNLTLQSVSSLKAAIERKTKIAASSLVLLVSGGEVLQSDHMVSSYSAGTDTNPIYMFSKPSEKESHLKQSMYSDLSPIVELSSGEFRSDTRSGFEGKSVAELKANVEMCCSLQPTVNTVITCATLAQQFSDLSHDVSKGCDQLVHEQHLQHQSDYKYGTSYTTSHCWYSANLNEVLESLGKIPILPALQLNAEAHRFSAFDVFEDADFEGQYYRISQPLDGSEKTNQDFGVEAFKLSEEDVFGHKDASTSKDASQPAPTPAPAATEPIEDSDEGIDAEPLKELEEELCNVLEYANVHGLKQIKGIEDRLYRLDQLLSEVKKLERDQHDQAASLIQYRERLNAACDPSILTTLVQSHWCQLEKLLKGHQTLVDIRRRIAKSKDELSHILKARLKYV</sequence>
<dbReference type="Proteomes" id="UP001064048">
    <property type="component" value="Chromosome 3"/>
</dbReference>
<comment type="caution">
    <text evidence="1">The sequence shown here is derived from an EMBL/GenBank/DDBJ whole genome shotgun (WGS) entry which is preliminary data.</text>
</comment>
<evidence type="ECO:0000313" key="1">
    <source>
        <dbReference type="EMBL" id="KAI8427651.1"/>
    </source>
</evidence>
<organism evidence="1 2">
    <name type="scientific">Choristoneura fumiferana</name>
    <name type="common">Spruce budworm moth</name>
    <name type="synonym">Archips fumiferana</name>
    <dbReference type="NCBI Taxonomy" id="7141"/>
    <lineage>
        <taxon>Eukaryota</taxon>
        <taxon>Metazoa</taxon>
        <taxon>Ecdysozoa</taxon>
        <taxon>Arthropoda</taxon>
        <taxon>Hexapoda</taxon>
        <taxon>Insecta</taxon>
        <taxon>Pterygota</taxon>
        <taxon>Neoptera</taxon>
        <taxon>Endopterygota</taxon>
        <taxon>Lepidoptera</taxon>
        <taxon>Glossata</taxon>
        <taxon>Ditrysia</taxon>
        <taxon>Tortricoidea</taxon>
        <taxon>Tortricidae</taxon>
        <taxon>Tortricinae</taxon>
        <taxon>Choristoneura</taxon>
    </lineage>
</organism>
<protein>
    <submittedName>
        <fullName evidence="1">Uncharacterized protein</fullName>
    </submittedName>
</protein>
<gene>
    <name evidence="1" type="ORF">MSG28_002122</name>
</gene>
<name>A0ACC0JUD8_CHOFU</name>
<proteinExistence type="predicted"/>
<evidence type="ECO:0000313" key="2">
    <source>
        <dbReference type="Proteomes" id="UP001064048"/>
    </source>
</evidence>
<reference evidence="1 2" key="1">
    <citation type="journal article" date="2022" name="Genome Biol. Evol.">
        <title>The Spruce Budworm Genome: Reconstructing the Evolutionary History of Antifreeze Proteins.</title>
        <authorList>
            <person name="Beliveau C."/>
            <person name="Gagne P."/>
            <person name="Picq S."/>
            <person name="Vernygora O."/>
            <person name="Keeling C.I."/>
            <person name="Pinkney K."/>
            <person name="Doucet D."/>
            <person name="Wen F."/>
            <person name="Johnston J.S."/>
            <person name="Maaroufi H."/>
            <person name="Boyle B."/>
            <person name="Laroche J."/>
            <person name="Dewar K."/>
            <person name="Juretic N."/>
            <person name="Blackburn G."/>
            <person name="Nisole A."/>
            <person name="Brunet B."/>
            <person name="Brandao M."/>
            <person name="Lumley L."/>
            <person name="Duan J."/>
            <person name="Quan G."/>
            <person name="Lucarotti C.J."/>
            <person name="Roe A.D."/>
            <person name="Sperling F.A.H."/>
            <person name="Levesque R.C."/>
            <person name="Cusson M."/>
        </authorList>
    </citation>
    <scope>NUCLEOTIDE SEQUENCE [LARGE SCALE GENOMIC DNA]</scope>
    <source>
        <strain evidence="1">Glfc:IPQL:Cfum</strain>
    </source>
</reference>
<dbReference type="EMBL" id="CM046103">
    <property type="protein sequence ID" value="KAI8427651.1"/>
    <property type="molecule type" value="Genomic_DNA"/>
</dbReference>
<keyword evidence="2" id="KW-1185">Reference proteome</keyword>